<sequence>MDPGAATRMSQQQQQQQQQQRPQRSSPNMGVVTDGSKPNKLDTVLYAFYQKMVAVVSNLRLAQGDRASNFGPILSPNPNDGSNSPTSQQPRRSPSISSASQQATGTSSTSASTTGIPYPPSLAAKWFSLELNVPPSLRRPLETWKSVSSHIPELLLRSSTPPSPTSARTSFASVVPDPATCVPPLIIDVILDTSALDPAKHALMLAGHDGRHYRVDDSENSAYPAAGSKPAPRQKQILLESWKLTFIPFSPPTAPNARVFYQHCVPHIRTLYNLANNLPANRLCSRLSELRAQHESQLQHHDESDPAHVLSDSPAPVSLDSLLDIVCRISAGHEQQQQFAHTAQEIGVNQPLGTGQGAQVPAFSAGRGDTRTSEAERPPVTSSRVFEPLLCEIGALHMQVTYRNQVDFSVDDSESLRNLLEMDVDEDYFRPTVAAHRPKSQIGNVHIPSTSGNGQMQSPAVSPAKERPSSSLQHSNAAPSRRSFGESQSNASRPSSATQRMPTLPPLPSFTSGRAAQTPSSTTSSPVFSNMAEAALYYAQIAQGQTGQVPMPSQTSPSPSSLSRSPSVFNPVPQSVKPVAGLSSLRRASSLNPSPQPANMWPGASGFNVGTGAGAGAGTGTGNGVPTGLGSFRSSSNIGLASLQAGSSGTGSGVGTPLGIQPYTPSSDMAGPSSPSFSAALAAGEHAAFRIQHSRRPSISERDRRLRSVGSFNSEVQNYYGLGTDSPSGYGTGTPGTGGGQYGYPFAYAGSLGSAGGAAMLAAGAGGFSVGSTSGSGLQRQPLVRASISNIPGSLPIRGGTPYSPSSPLPVGSQTGIPTHPYGLPINSQQIALGVGPSSLGGSGVDQNLAARRSLSLLTAGRRPPLPLSYSSSTGASLTPSIYMMSTGNVRSIFEKYAPSASTRAGQSPAGTPTSPLLRRQSQLSGGAVPGVVVGAAGLGNGGSPRASTATTTMGALERRSIAIAASKRSEEAVEKGGGSGSGVGASGSPAGATGPASGEVSPVTRDRDEDVIKAGAASPIFFDEGGIARRTSGGSIARVGSAPSWSAAGERLRRKSSAISSLGGARPGLSIDSSPKDDDLGAFVRMLDARPALSTSKDPRLELMKKAISPSGSDELRKEAVPEERVVEKSPPPSGSSLSFSSRMHHVGSSPLSGGLSATTGLPSTRQSTAPMNRAQIDDMLQRMVLAVKDEFPSSTDNSLFIRSGPSRLHTRSSFGGLLSRQASMLGPGSVPGSGSLTAPPGAMGAAMDSNRSGSGSGSGNGSGFSLRGGHARAGSNIGHAAFPPASRGTGAYTATSLDKLPPPDKHNDDPGEDEAAGRLELAEGEGWAESARGQDTRRIQTTQRQNTSATAALPAALPRDHQARMRWRAAAGGGISPSRAGSIGANPDLTPRSYTSGPGQAEAPRREETVVQPATYAGLTRFGMGRGAFWGGGMRNIDAMGAGGGMDATSAPSNAGGPGHDVNLTFPRMRGDGPARHFGSRSPAEEVPHSYAHAYGPPYAPRSIGGGGASNPSTSPSAGGLDVPGDAGNDVGAGMRTYGGFGSGLPPPGPVYGFAPSTPSPSQNSFAARRRGLGSGAMSANPSIVGPSLGTSPVPGAGPGSA</sequence>
<dbReference type="EMBL" id="LWDG02000016">
    <property type="protein sequence ID" value="KAE8271548.1"/>
    <property type="molecule type" value="Genomic_DNA"/>
</dbReference>
<protein>
    <recommendedName>
        <fullName evidence="3">Autophagy-related protein 13</fullName>
    </recommendedName>
</protein>
<dbReference type="Pfam" id="PF10033">
    <property type="entry name" value="ATG13"/>
    <property type="match status" value="1"/>
</dbReference>
<dbReference type="Proteomes" id="UP000078113">
    <property type="component" value="Unassembled WGS sequence"/>
</dbReference>
<dbReference type="GO" id="GO:0005829">
    <property type="term" value="C:cytosol"/>
    <property type="evidence" value="ECO:0007669"/>
    <property type="project" value="TreeGrafter"/>
</dbReference>
<feature type="compositionally biased region" description="Polar residues" evidence="4">
    <location>
        <begin position="469"/>
        <end position="478"/>
    </location>
</feature>
<evidence type="ECO:0000256" key="4">
    <source>
        <dbReference type="SAM" id="MobiDB-lite"/>
    </source>
</evidence>
<evidence type="ECO:0000313" key="7">
    <source>
        <dbReference type="Proteomes" id="UP000078113"/>
    </source>
</evidence>
<feature type="region of interest" description="Disordered" evidence="4">
    <location>
        <begin position="1227"/>
        <end position="1409"/>
    </location>
</feature>
<feature type="region of interest" description="Disordered" evidence="4">
    <location>
        <begin position="547"/>
        <end position="575"/>
    </location>
</feature>
<feature type="compositionally biased region" description="Polar residues" evidence="4">
    <location>
        <begin position="441"/>
        <end position="460"/>
    </location>
</feature>
<comment type="caution">
    <text evidence="6">The sequence shown here is derived from an EMBL/GenBank/DDBJ whole genome shotgun (WGS) entry which is preliminary data.</text>
</comment>
<reference evidence="6" key="1">
    <citation type="submission" date="2016-04" db="EMBL/GenBank/DDBJ databases">
        <authorList>
            <person name="Nguyen H.D."/>
            <person name="Samba Siva P."/>
            <person name="Cullis J."/>
            <person name="Levesque C.A."/>
            <person name="Hambleton S."/>
        </authorList>
    </citation>
    <scope>NUCLEOTIDE SEQUENCE</scope>
    <source>
        <strain evidence="6">DAOMC 236422</strain>
    </source>
</reference>
<dbReference type="GO" id="GO:0034727">
    <property type="term" value="P:piecemeal microautophagy of the nucleus"/>
    <property type="evidence" value="ECO:0007669"/>
    <property type="project" value="TreeGrafter"/>
</dbReference>
<feature type="region of interest" description="Disordered" evidence="4">
    <location>
        <begin position="967"/>
        <end position="1005"/>
    </location>
</feature>
<evidence type="ECO:0000256" key="3">
    <source>
        <dbReference type="RuleBase" id="RU361214"/>
    </source>
</evidence>
<proteinExistence type="inferred from homology"/>
<feature type="region of interest" description="Disordered" evidence="4">
    <location>
        <begin position="69"/>
        <end position="115"/>
    </location>
</feature>
<organism evidence="6 7">
    <name type="scientific">Tilletia walkeri</name>
    <dbReference type="NCBI Taxonomy" id="117179"/>
    <lineage>
        <taxon>Eukaryota</taxon>
        <taxon>Fungi</taxon>
        <taxon>Dikarya</taxon>
        <taxon>Basidiomycota</taxon>
        <taxon>Ustilaginomycotina</taxon>
        <taxon>Exobasidiomycetes</taxon>
        <taxon>Tilletiales</taxon>
        <taxon>Tilletiaceae</taxon>
        <taxon>Tilletia</taxon>
    </lineage>
</organism>
<gene>
    <name evidence="6" type="ORF">A4X09_0g819</name>
</gene>
<feature type="compositionally biased region" description="Low complexity" evidence="4">
    <location>
        <begin position="84"/>
        <end position="115"/>
    </location>
</feature>
<dbReference type="Gene3D" id="3.30.900.10">
    <property type="entry name" value="HORMA domain"/>
    <property type="match status" value="1"/>
</dbReference>
<dbReference type="GO" id="GO:1990316">
    <property type="term" value="C:Atg1/ULK1 kinase complex"/>
    <property type="evidence" value="ECO:0007669"/>
    <property type="project" value="InterPro"/>
</dbReference>
<feature type="compositionally biased region" description="Basic and acidic residues" evidence="4">
    <location>
        <begin position="368"/>
        <end position="377"/>
    </location>
</feature>
<feature type="region of interest" description="Disordered" evidence="4">
    <location>
        <begin position="1477"/>
        <end position="1604"/>
    </location>
</feature>
<feature type="domain" description="Autophagy-related protein 13 N-terminal" evidence="5">
    <location>
        <begin position="123"/>
        <end position="408"/>
    </location>
</feature>
<feature type="compositionally biased region" description="Polar residues" evidence="4">
    <location>
        <begin position="485"/>
        <end position="501"/>
    </location>
</feature>
<evidence type="ECO:0000256" key="1">
    <source>
        <dbReference type="ARBA" id="ARBA00005246"/>
    </source>
</evidence>
<feature type="compositionally biased region" description="Low complexity" evidence="4">
    <location>
        <begin position="1341"/>
        <end position="1359"/>
    </location>
</feature>
<feature type="compositionally biased region" description="Low complexity" evidence="4">
    <location>
        <begin position="1227"/>
        <end position="1238"/>
    </location>
</feature>
<feature type="compositionally biased region" description="Basic and acidic residues" evidence="4">
    <location>
        <begin position="1115"/>
        <end position="1129"/>
    </location>
</feature>
<feature type="compositionally biased region" description="Gly residues" evidence="4">
    <location>
        <begin position="976"/>
        <end position="986"/>
    </location>
</feature>
<dbReference type="GO" id="GO:0000423">
    <property type="term" value="P:mitophagy"/>
    <property type="evidence" value="ECO:0007669"/>
    <property type="project" value="TreeGrafter"/>
</dbReference>
<accession>A0A8X7T8P0</accession>
<keyword evidence="7" id="KW-1185">Reference proteome</keyword>
<dbReference type="PANTHER" id="PTHR13430">
    <property type="match status" value="1"/>
</dbReference>
<name>A0A8X7T8P0_9BASI</name>
<dbReference type="InterPro" id="IPR018731">
    <property type="entry name" value="Atg13_N"/>
</dbReference>
<feature type="region of interest" description="Disordered" evidence="4">
    <location>
        <begin position="1107"/>
        <end position="1172"/>
    </location>
</feature>
<feature type="compositionally biased region" description="Basic and acidic residues" evidence="4">
    <location>
        <begin position="1303"/>
        <end position="1323"/>
    </location>
</feature>
<feature type="region of interest" description="Disordered" evidence="4">
    <location>
        <begin position="353"/>
        <end position="381"/>
    </location>
</feature>
<feature type="region of interest" description="Disordered" evidence="4">
    <location>
        <begin position="435"/>
        <end position="526"/>
    </location>
</feature>
<dbReference type="GO" id="GO:0034497">
    <property type="term" value="P:protein localization to phagophore assembly site"/>
    <property type="evidence" value="ECO:0007669"/>
    <property type="project" value="TreeGrafter"/>
</dbReference>
<dbReference type="GO" id="GO:0000407">
    <property type="term" value="C:phagophore assembly site"/>
    <property type="evidence" value="ECO:0007669"/>
    <property type="project" value="TreeGrafter"/>
</dbReference>
<feature type="compositionally biased region" description="Low complexity" evidence="4">
    <location>
        <begin position="987"/>
        <end position="1000"/>
    </location>
</feature>
<evidence type="ECO:0000313" key="6">
    <source>
        <dbReference type="EMBL" id="KAE8271548.1"/>
    </source>
</evidence>
<comment type="similarity">
    <text evidence="1 3">Belongs to the ATG13 family. Fungi subfamily.</text>
</comment>
<feature type="compositionally biased region" description="Low complexity" evidence="4">
    <location>
        <begin position="550"/>
        <end position="571"/>
    </location>
</feature>
<dbReference type="InterPro" id="IPR036570">
    <property type="entry name" value="HORMA_dom_sf"/>
</dbReference>
<reference evidence="6" key="2">
    <citation type="journal article" date="2019" name="IMA Fungus">
        <title>Genome sequencing and comparison of five Tilletia species to identify candidate genes for the detection of regulated species infecting wheat.</title>
        <authorList>
            <person name="Nguyen H.D.T."/>
            <person name="Sultana T."/>
            <person name="Kesanakurti P."/>
            <person name="Hambleton S."/>
        </authorList>
    </citation>
    <scope>NUCLEOTIDE SEQUENCE</scope>
    <source>
        <strain evidence="6">DAOMC 236422</strain>
    </source>
</reference>
<feature type="region of interest" description="Disordered" evidence="4">
    <location>
        <begin position="643"/>
        <end position="677"/>
    </location>
</feature>
<evidence type="ECO:0000259" key="5">
    <source>
        <dbReference type="Pfam" id="PF10033"/>
    </source>
</evidence>
<feature type="compositionally biased region" description="Low complexity" evidence="4">
    <location>
        <begin position="10"/>
        <end position="27"/>
    </location>
</feature>
<feature type="region of interest" description="Disordered" evidence="4">
    <location>
        <begin position="1"/>
        <end position="38"/>
    </location>
</feature>
<feature type="compositionally biased region" description="Polar residues" evidence="4">
    <location>
        <begin position="1151"/>
        <end position="1172"/>
    </location>
</feature>
<evidence type="ECO:0000256" key="2">
    <source>
        <dbReference type="ARBA" id="ARBA00023006"/>
    </source>
</evidence>
<keyword evidence="2 3" id="KW-0072">Autophagy</keyword>
<dbReference type="InterPro" id="IPR040182">
    <property type="entry name" value="ATG13"/>
</dbReference>
<dbReference type="PANTHER" id="PTHR13430:SF4">
    <property type="entry name" value="AUTOPHAGY-RELATED PROTEIN 13"/>
    <property type="match status" value="1"/>
</dbReference>